<sequence length="236" mass="26353">MSLFTGPSLLLDLPPISAPAAREPLASVPGWFWGEELKPRGYGLILIDPPWLQQMYSEETGTKKAPQGKYDCMPLKDIQALPVGQLAAPNCFVVMWTLWNFIAPGWASDTIRRWGFEPKSGGAWFKVTKTGKTAMGTGYGFRGCCEPFLTGSIGAPKVRSHRERNGILTEVEMDAELELDALIGLLREHSRKPPEMHEALERMFPGVPKVEIFARQRRPGWDAWGNQVDFFYGEAA</sequence>
<accession>A0ABW0GAQ3</accession>
<dbReference type="EMBL" id="JBHSLC010000081">
    <property type="protein sequence ID" value="MFC5358152.1"/>
    <property type="molecule type" value="Genomic_DNA"/>
</dbReference>
<evidence type="ECO:0000256" key="3">
    <source>
        <dbReference type="ARBA" id="ARBA00022691"/>
    </source>
</evidence>
<dbReference type="PROSITE" id="PS51143">
    <property type="entry name" value="MT_A70"/>
    <property type="match status" value="1"/>
</dbReference>
<keyword evidence="6" id="KW-1185">Reference proteome</keyword>
<dbReference type="GO" id="GO:0032259">
    <property type="term" value="P:methylation"/>
    <property type="evidence" value="ECO:0007669"/>
    <property type="project" value="UniProtKB-KW"/>
</dbReference>
<dbReference type="PANTHER" id="PTHR12829">
    <property type="entry name" value="N6-ADENOSINE-METHYLTRANSFERASE"/>
    <property type="match status" value="1"/>
</dbReference>
<evidence type="ECO:0000256" key="1">
    <source>
        <dbReference type="ARBA" id="ARBA00022603"/>
    </source>
</evidence>
<organism evidence="5 6">
    <name type="scientific">Azospirillum himalayense</name>
    <dbReference type="NCBI Taxonomy" id="654847"/>
    <lineage>
        <taxon>Bacteria</taxon>
        <taxon>Pseudomonadati</taxon>
        <taxon>Pseudomonadota</taxon>
        <taxon>Alphaproteobacteria</taxon>
        <taxon>Rhodospirillales</taxon>
        <taxon>Azospirillaceae</taxon>
        <taxon>Azospirillum</taxon>
    </lineage>
</organism>
<keyword evidence="1 5" id="KW-0489">Methyltransferase</keyword>
<comment type="similarity">
    <text evidence="4">Belongs to the MT-A70-like family.</text>
</comment>
<dbReference type="GO" id="GO:0008168">
    <property type="term" value="F:methyltransferase activity"/>
    <property type="evidence" value="ECO:0007669"/>
    <property type="project" value="UniProtKB-KW"/>
</dbReference>
<reference evidence="6" key="1">
    <citation type="journal article" date="2019" name="Int. J. Syst. Evol. Microbiol.">
        <title>The Global Catalogue of Microorganisms (GCM) 10K type strain sequencing project: providing services to taxonomists for standard genome sequencing and annotation.</title>
        <authorList>
            <consortium name="The Broad Institute Genomics Platform"/>
            <consortium name="The Broad Institute Genome Sequencing Center for Infectious Disease"/>
            <person name="Wu L."/>
            <person name="Ma J."/>
        </authorList>
    </citation>
    <scope>NUCLEOTIDE SEQUENCE [LARGE SCALE GENOMIC DNA]</scope>
    <source>
        <strain evidence="6">CCUG 58760</strain>
    </source>
</reference>
<dbReference type="Pfam" id="PF05063">
    <property type="entry name" value="MT-A70"/>
    <property type="match status" value="1"/>
</dbReference>
<comment type="caution">
    <text evidence="5">The sequence shown here is derived from an EMBL/GenBank/DDBJ whole genome shotgun (WGS) entry which is preliminary data.</text>
</comment>
<keyword evidence="2" id="KW-0808">Transferase</keyword>
<dbReference type="InterPro" id="IPR007757">
    <property type="entry name" value="MT-A70-like"/>
</dbReference>
<dbReference type="Proteomes" id="UP001596166">
    <property type="component" value="Unassembled WGS sequence"/>
</dbReference>
<dbReference type="PANTHER" id="PTHR12829:SF7">
    <property type="entry name" value="N6-ADENOSINE-METHYLTRANSFERASE CATALYTIC SUBUNIT"/>
    <property type="match status" value="1"/>
</dbReference>
<evidence type="ECO:0000313" key="5">
    <source>
        <dbReference type="EMBL" id="MFC5358152.1"/>
    </source>
</evidence>
<dbReference type="RefSeq" id="WP_376997851.1">
    <property type="nucleotide sequence ID" value="NZ_JBHSLC010000081.1"/>
</dbReference>
<evidence type="ECO:0000313" key="6">
    <source>
        <dbReference type="Proteomes" id="UP001596166"/>
    </source>
</evidence>
<evidence type="ECO:0000256" key="4">
    <source>
        <dbReference type="PROSITE-ProRule" id="PRU00489"/>
    </source>
</evidence>
<protein>
    <submittedName>
        <fullName evidence="5">MT-A70 family methyltransferase</fullName>
    </submittedName>
</protein>
<gene>
    <name evidence="5" type="ORF">ACFPMG_24500</name>
</gene>
<evidence type="ECO:0000256" key="2">
    <source>
        <dbReference type="ARBA" id="ARBA00022679"/>
    </source>
</evidence>
<keyword evidence="3" id="KW-0949">S-adenosyl-L-methionine</keyword>
<name>A0ABW0GAQ3_9PROT</name>
<proteinExistence type="inferred from homology"/>